<feature type="domain" description="HTH CENPB-type" evidence="6">
    <location>
        <begin position="63"/>
        <end position="134"/>
    </location>
</feature>
<reference evidence="7" key="2">
    <citation type="submission" date="2025-09" db="UniProtKB">
        <authorList>
            <consortium name="Ensembl"/>
        </authorList>
    </citation>
    <scope>IDENTIFICATION</scope>
</reference>
<dbReference type="Gene3D" id="1.10.10.60">
    <property type="entry name" value="Homeodomain-like"/>
    <property type="match status" value="2"/>
</dbReference>
<dbReference type="Pfam" id="PF03184">
    <property type="entry name" value="DDE_1"/>
    <property type="match status" value="1"/>
</dbReference>
<organism evidence="7 8">
    <name type="scientific">Sphenodon punctatus</name>
    <name type="common">Tuatara</name>
    <name type="synonym">Hatteria punctata</name>
    <dbReference type="NCBI Taxonomy" id="8508"/>
    <lineage>
        <taxon>Eukaryota</taxon>
        <taxon>Metazoa</taxon>
        <taxon>Chordata</taxon>
        <taxon>Craniata</taxon>
        <taxon>Vertebrata</taxon>
        <taxon>Euteleostomi</taxon>
        <taxon>Lepidosauria</taxon>
        <taxon>Sphenodontia</taxon>
        <taxon>Sphenodontidae</taxon>
        <taxon>Sphenodon</taxon>
    </lineage>
</organism>
<dbReference type="InterPro" id="IPR007889">
    <property type="entry name" value="HTH_Psq"/>
</dbReference>
<dbReference type="Pfam" id="PF03221">
    <property type="entry name" value="HTH_Tnp_Tc5"/>
    <property type="match status" value="1"/>
</dbReference>
<evidence type="ECO:0000256" key="1">
    <source>
        <dbReference type="ARBA" id="ARBA00004123"/>
    </source>
</evidence>
<dbReference type="InterPro" id="IPR006600">
    <property type="entry name" value="HTH_CenpB_DNA-bd_dom"/>
</dbReference>
<dbReference type="PROSITE" id="PS51253">
    <property type="entry name" value="HTH_CENPB"/>
    <property type="match status" value="1"/>
</dbReference>
<accession>A0A8D0L318</accession>
<keyword evidence="8" id="KW-1185">Reference proteome</keyword>
<reference evidence="7" key="1">
    <citation type="submission" date="2025-08" db="UniProtKB">
        <authorList>
            <consortium name="Ensembl"/>
        </authorList>
    </citation>
    <scope>IDENTIFICATION</scope>
</reference>
<dbReference type="GeneTree" id="ENSGT00940000160195"/>
<keyword evidence="3 4" id="KW-0539">Nucleus</keyword>
<dbReference type="Ensembl" id="ENSSPUT00000004161.1">
    <property type="protein sequence ID" value="ENSSPUP00000003915.1"/>
    <property type="gene ID" value="ENSSPUG00000003019.1"/>
</dbReference>
<name>A0A8D0L318_SPHPU</name>
<keyword evidence="2 4" id="KW-0238">DNA-binding</keyword>
<dbReference type="PANTHER" id="PTHR19303:SF73">
    <property type="entry name" value="PROTEIN PDC2"/>
    <property type="match status" value="1"/>
</dbReference>
<evidence type="ECO:0000259" key="6">
    <source>
        <dbReference type="PROSITE" id="PS51253"/>
    </source>
</evidence>
<protein>
    <recommendedName>
        <fullName evidence="9">Tigger transposable element-derived protein 6</fullName>
    </recommendedName>
</protein>
<evidence type="ECO:0000259" key="5">
    <source>
        <dbReference type="PROSITE" id="PS50960"/>
    </source>
</evidence>
<dbReference type="GO" id="GO:0003677">
    <property type="term" value="F:DNA binding"/>
    <property type="evidence" value="ECO:0007669"/>
    <property type="project" value="UniProtKB-UniRule"/>
</dbReference>
<dbReference type="PROSITE" id="PS50960">
    <property type="entry name" value="HTH_PSQ"/>
    <property type="match status" value="1"/>
</dbReference>
<dbReference type="PANTHER" id="PTHR19303">
    <property type="entry name" value="TRANSPOSON"/>
    <property type="match status" value="1"/>
</dbReference>
<evidence type="ECO:0000256" key="4">
    <source>
        <dbReference type="PROSITE-ProRule" id="PRU00320"/>
    </source>
</evidence>
<dbReference type="InterPro" id="IPR050863">
    <property type="entry name" value="CenT-Element_Derived"/>
</dbReference>
<evidence type="ECO:0000256" key="2">
    <source>
        <dbReference type="ARBA" id="ARBA00023125"/>
    </source>
</evidence>
<evidence type="ECO:0008006" key="9">
    <source>
        <dbReference type="Google" id="ProtNLM"/>
    </source>
</evidence>
<dbReference type="Proteomes" id="UP000694392">
    <property type="component" value="Unplaced"/>
</dbReference>
<sequence length="492" mass="55806">MASKRTSLSLKAKLEIIDDLESRRKSQAAICRELGLAKSTVATVWANREKIKSAIVEDSTPIQRKRIRNATHEDLDEAVYRWFKMARDNNMPVSGDALRTKAKTFAASLGIENFKCSNGWLDRFKQRHDLKFKRSVNMEVANVWLTDVLPSLLQNYNPTDIYNVCETGLFYQLLPTRTLLKSNTSGSDMKQTKQQITLLLGGNMAGSDRLTPLCVGKVENPSCFRNVKTLPVTYRYDRNAWMTGEIWTEWIRWFDEKVESQCRKVLLFTDSAPVHPKVNGLKAVAVYYLPLNATSTHGVGIVRCFKSWYRKFLLQEMIECMQSGESIKVDILQAIHLTHKAWDQVSETCFAKCFTYTGWCGHEDTQENEMPSLREECDALGLSETEMEAIEFEESQAPTRSSEDLIESATLFARDAEEVSSEEDAEGGTELGIPSLIEFKKAIATVRRFAHSLSGTEDLFALINKVETACVEKNTEEQTRSTLGIIIKREII</sequence>
<dbReference type="SMART" id="SM00674">
    <property type="entry name" value="CENPB"/>
    <property type="match status" value="1"/>
</dbReference>
<dbReference type="InterPro" id="IPR009057">
    <property type="entry name" value="Homeodomain-like_sf"/>
</dbReference>
<evidence type="ECO:0000256" key="3">
    <source>
        <dbReference type="ARBA" id="ARBA00023242"/>
    </source>
</evidence>
<comment type="subcellular location">
    <subcellularLocation>
        <location evidence="1 4">Nucleus</location>
    </subcellularLocation>
</comment>
<proteinExistence type="predicted"/>
<dbReference type="InterPro" id="IPR004875">
    <property type="entry name" value="DDE_SF_endonuclease_dom"/>
</dbReference>
<evidence type="ECO:0000313" key="8">
    <source>
        <dbReference type="Proteomes" id="UP000694392"/>
    </source>
</evidence>
<feature type="DNA-binding region" description="H-T-H motif" evidence="4">
    <location>
        <begin position="27"/>
        <end position="47"/>
    </location>
</feature>
<dbReference type="SUPFAM" id="SSF46689">
    <property type="entry name" value="Homeodomain-like"/>
    <property type="match status" value="2"/>
</dbReference>
<dbReference type="Pfam" id="PF04218">
    <property type="entry name" value="CENP-B_N"/>
    <property type="match status" value="1"/>
</dbReference>
<feature type="domain" description="HTH psq-type" evidence="5">
    <location>
        <begin position="1"/>
        <end position="51"/>
    </location>
</feature>
<dbReference type="GO" id="GO:0005634">
    <property type="term" value="C:nucleus"/>
    <property type="evidence" value="ECO:0007669"/>
    <property type="project" value="UniProtKB-SubCell"/>
</dbReference>
<dbReference type="OMA" id="EDICNDW"/>
<dbReference type="AlphaFoldDB" id="A0A8D0L318"/>
<evidence type="ECO:0000313" key="7">
    <source>
        <dbReference type="Ensembl" id="ENSSPUP00000003915.1"/>
    </source>
</evidence>